<comment type="caution">
    <text evidence="1">The sequence shown here is derived from an EMBL/GenBank/DDBJ whole genome shotgun (WGS) entry which is preliminary data.</text>
</comment>
<dbReference type="Proteomes" id="UP000790377">
    <property type="component" value="Unassembled WGS sequence"/>
</dbReference>
<evidence type="ECO:0000313" key="1">
    <source>
        <dbReference type="EMBL" id="KAH7913614.1"/>
    </source>
</evidence>
<keyword evidence="2" id="KW-1185">Reference proteome</keyword>
<proteinExistence type="predicted"/>
<gene>
    <name evidence="1" type="ORF">BJ138DRAFT_1001834</name>
</gene>
<evidence type="ECO:0000313" key="2">
    <source>
        <dbReference type="Proteomes" id="UP000790377"/>
    </source>
</evidence>
<accession>A0ACB8AJQ2</accession>
<sequence length="234" mass="26096">MYHLLRIPCLFVATALFTAAYTAPNSPANRADRVQGALYERVMPIVYPIVQKLTSIIPAVAESAVILSMNFSSETSNKVMANLVLNGDLPDATLNIYFIVGVILTCAGSFGRLWCFRALGRHFTYELSILKGHKLITIGPYAYVRHPSYSTGIVAVLGITIMHASPGSFVRTCGWLDTTMGRSIAGVWAILMLLGWVLSYSRSKVEDAYLENHFKKEWDAYAKRVRYRLFPGIY</sequence>
<dbReference type="EMBL" id="MU267627">
    <property type="protein sequence ID" value="KAH7913614.1"/>
    <property type="molecule type" value="Genomic_DNA"/>
</dbReference>
<reference evidence="1" key="1">
    <citation type="journal article" date="2021" name="New Phytol.">
        <title>Evolutionary innovations through gain and loss of genes in the ectomycorrhizal Boletales.</title>
        <authorList>
            <person name="Wu G."/>
            <person name="Miyauchi S."/>
            <person name="Morin E."/>
            <person name="Kuo A."/>
            <person name="Drula E."/>
            <person name="Varga T."/>
            <person name="Kohler A."/>
            <person name="Feng B."/>
            <person name="Cao Y."/>
            <person name="Lipzen A."/>
            <person name="Daum C."/>
            <person name="Hundley H."/>
            <person name="Pangilinan J."/>
            <person name="Johnson J."/>
            <person name="Barry K."/>
            <person name="LaButti K."/>
            <person name="Ng V."/>
            <person name="Ahrendt S."/>
            <person name="Min B."/>
            <person name="Choi I.G."/>
            <person name="Park H."/>
            <person name="Plett J.M."/>
            <person name="Magnuson J."/>
            <person name="Spatafora J.W."/>
            <person name="Nagy L.G."/>
            <person name="Henrissat B."/>
            <person name="Grigoriev I.V."/>
            <person name="Yang Z.L."/>
            <person name="Xu J."/>
            <person name="Martin F.M."/>
        </authorList>
    </citation>
    <scope>NUCLEOTIDE SEQUENCE</scope>
    <source>
        <strain evidence="1">ATCC 28755</strain>
    </source>
</reference>
<protein>
    <submittedName>
        <fullName evidence="1">Uncharacterized protein</fullName>
    </submittedName>
</protein>
<name>A0ACB8AJQ2_9AGAM</name>
<organism evidence="1 2">
    <name type="scientific">Hygrophoropsis aurantiaca</name>
    <dbReference type="NCBI Taxonomy" id="72124"/>
    <lineage>
        <taxon>Eukaryota</taxon>
        <taxon>Fungi</taxon>
        <taxon>Dikarya</taxon>
        <taxon>Basidiomycota</taxon>
        <taxon>Agaricomycotina</taxon>
        <taxon>Agaricomycetes</taxon>
        <taxon>Agaricomycetidae</taxon>
        <taxon>Boletales</taxon>
        <taxon>Coniophorineae</taxon>
        <taxon>Hygrophoropsidaceae</taxon>
        <taxon>Hygrophoropsis</taxon>
    </lineage>
</organism>